<keyword evidence="1" id="KW-0812">Transmembrane</keyword>
<gene>
    <name evidence="2" type="ORF">C4561_02520</name>
</gene>
<keyword evidence="1" id="KW-0472">Membrane</keyword>
<organism evidence="2 3">
    <name type="scientific">candidate division WWE3 bacterium</name>
    <dbReference type="NCBI Taxonomy" id="2053526"/>
    <lineage>
        <taxon>Bacteria</taxon>
        <taxon>Katanobacteria</taxon>
    </lineage>
</organism>
<dbReference type="Proteomes" id="UP000265540">
    <property type="component" value="Unassembled WGS sequence"/>
</dbReference>
<dbReference type="AlphaFoldDB" id="A0A3A4ZE72"/>
<evidence type="ECO:0000313" key="2">
    <source>
        <dbReference type="EMBL" id="RJR27402.1"/>
    </source>
</evidence>
<dbReference type="Gene3D" id="3.30.700.10">
    <property type="entry name" value="Glycoprotein, Type 4 Pilin"/>
    <property type="match status" value="1"/>
</dbReference>
<evidence type="ECO:0000313" key="3">
    <source>
        <dbReference type="Proteomes" id="UP000265540"/>
    </source>
</evidence>
<keyword evidence="1" id="KW-1133">Transmembrane helix</keyword>
<dbReference type="NCBIfam" id="TIGR02532">
    <property type="entry name" value="IV_pilin_GFxxxE"/>
    <property type="match status" value="1"/>
</dbReference>
<dbReference type="Pfam" id="PF07963">
    <property type="entry name" value="N_methyl"/>
    <property type="match status" value="1"/>
</dbReference>
<accession>A0A3A4ZE72</accession>
<dbReference type="EMBL" id="QZJF01000012">
    <property type="protein sequence ID" value="RJR27402.1"/>
    <property type="molecule type" value="Genomic_DNA"/>
</dbReference>
<reference evidence="2 3" key="1">
    <citation type="journal article" date="2017" name="ISME J.">
        <title>Energy and carbon metabolisms in a deep terrestrial subsurface fluid microbial community.</title>
        <authorList>
            <person name="Momper L."/>
            <person name="Jungbluth S.P."/>
            <person name="Lee M.D."/>
            <person name="Amend J.P."/>
        </authorList>
    </citation>
    <scope>NUCLEOTIDE SEQUENCE [LARGE SCALE GENOMIC DNA]</scope>
    <source>
        <strain evidence="2">SURF_46</strain>
    </source>
</reference>
<name>A0A3A4ZE72_UNCKA</name>
<sequence>MRNSLIKKLTPNSTFSQVSFASSKSSAGFTLVELLIVIVIIGILAGVVIGVLNPVQQQNRARDANLRSQLDKMALATKGLWVSSPRNTNRAPTPAEFAAGIGSIGVHNCTGATPGAMATPCTFVINGVNMQSNCDATSTWTGDDAGSDTAACQFAYFTDGATFLRVAVHGSANPTTTFVYNYWEAANGTVNEGFYGCDNPATPAYQYNNITTAPSVAAPAGDALCTRL</sequence>
<evidence type="ECO:0000256" key="1">
    <source>
        <dbReference type="SAM" id="Phobius"/>
    </source>
</evidence>
<dbReference type="InterPro" id="IPR012902">
    <property type="entry name" value="N_methyl_site"/>
</dbReference>
<comment type="caution">
    <text evidence="2">The sequence shown here is derived from an EMBL/GenBank/DDBJ whole genome shotgun (WGS) entry which is preliminary data.</text>
</comment>
<feature type="transmembrane region" description="Helical" evidence="1">
    <location>
        <begin position="29"/>
        <end position="52"/>
    </location>
</feature>
<dbReference type="PROSITE" id="PS00409">
    <property type="entry name" value="PROKAR_NTER_METHYL"/>
    <property type="match status" value="1"/>
</dbReference>
<dbReference type="InterPro" id="IPR045584">
    <property type="entry name" value="Pilin-like"/>
</dbReference>
<dbReference type="SUPFAM" id="SSF54523">
    <property type="entry name" value="Pili subunits"/>
    <property type="match status" value="1"/>
</dbReference>
<proteinExistence type="predicted"/>
<protein>
    <submittedName>
        <fullName evidence="2">Prepilin-type N-terminal cleavage/methylation domain-containing protein</fullName>
    </submittedName>
</protein>